<dbReference type="InterPro" id="IPR003439">
    <property type="entry name" value="ABC_transporter-like_ATP-bd"/>
</dbReference>
<feature type="domain" description="ABC transporter" evidence="5">
    <location>
        <begin position="6"/>
        <end position="233"/>
    </location>
</feature>
<dbReference type="Proteomes" id="UP000027981">
    <property type="component" value="Chromosome"/>
</dbReference>
<dbReference type="STRING" id="1343739.PAP_08855"/>
<evidence type="ECO:0000256" key="3">
    <source>
        <dbReference type="ARBA" id="ARBA00022741"/>
    </source>
</evidence>
<keyword evidence="2" id="KW-0813">Transport</keyword>
<dbReference type="InterPro" id="IPR003593">
    <property type="entry name" value="AAA+_ATPase"/>
</dbReference>
<evidence type="ECO:0000256" key="2">
    <source>
        <dbReference type="ARBA" id="ARBA00022448"/>
    </source>
</evidence>
<dbReference type="Pfam" id="PF00005">
    <property type="entry name" value="ABC_tran"/>
    <property type="match status" value="1"/>
</dbReference>
<dbReference type="SMART" id="SM00382">
    <property type="entry name" value="AAA"/>
    <property type="match status" value="1"/>
</dbReference>
<dbReference type="HOGENOM" id="CLU_000604_1_2_2"/>
<reference evidence="6 7" key="2">
    <citation type="journal article" date="2015" name="Genome Announc.">
        <title>Complete Genome Sequence of Hyperthermophilic Piezophilic Archaeon Palaeococcus pacificus DY20341T, Isolated from Deep-Sea Hydrothermal Sediments.</title>
        <authorList>
            <person name="Zeng X."/>
            <person name="Jebbar M."/>
            <person name="Shao Z."/>
        </authorList>
    </citation>
    <scope>NUCLEOTIDE SEQUENCE [LARGE SCALE GENOMIC DNA]</scope>
    <source>
        <strain evidence="6 7">DY20341</strain>
    </source>
</reference>
<dbReference type="OrthoDB" id="87732at2157"/>
<dbReference type="eggNOG" id="arCOG00196">
    <property type="taxonomic scope" value="Archaea"/>
</dbReference>
<evidence type="ECO:0000259" key="5">
    <source>
        <dbReference type="PROSITE" id="PS50893"/>
    </source>
</evidence>
<sequence length="294" mass="33671">MANHAIKTHRLTKRYGATLALDSLSFSVGRNRIIGLIGPNGAGKTTLIKILTTQLKPTSGEAYVLGYELEKSIEIRKRISLLPQEVKAHFYTLTPFEYIYHYLRMRGLKRGEAKEKAREAVREFNINYADKLMVELSGGMVRKALVAMILSFNAELYFLDEPTVGLDPSARFELWQILREKAKSSTIFLTSHYIDEVSKVCDEVILLNKQILLQGKPEEIVKHYLPRFRKKVVLFEYADVGEYAVKKAGKYIFVYPQNESELEELTKSLISRGVPFKIEELTIEDLFLLGWAND</sequence>
<dbReference type="EMBL" id="CP006019">
    <property type="protein sequence ID" value="AIF70151.1"/>
    <property type="molecule type" value="Genomic_DNA"/>
</dbReference>
<dbReference type="Gene3D" id="3.40.50.300">
    <property type="entry name" value="P-loop containing nucleotide triphosphate hydrolases"/>
    <property type="match status" value="1"/>
</dbReference>
<accession>A0A075LVJ5</accession>
<evidence type="ECO:0000256" key="1">
    <source>
        <dbReference type="ARBA" id="ARBA00005417"/>
    </source>
</evidence>
<dbReference type="GeneID" id="24842868"/>
<dbReference type="AlphaFoldDB" id="A0A075LVJ5"/>
<keyword evidence="7" id="KW-1185">Reference proteome</keyword>
<keyword evidence="4" id="KW-0067">ATP-binding</keyword>
<dbReference type="InterPro" id="IPR027417">
    <property type="entry name" value="P-loop_NTPase"/>
</dbReference>
<dbReference type="SUPFAM" id="SSF52540">
    <property type="entry name" value="P-loop containing nucleoside triphosphate hydrolases"/>
    <property type="match status" value="1"/>
</dbReference>
<comment type="similarity">
    <text evidence="1">Belongs to the ABC transporter superfamily.</text>
</comment>
<proteinExistence type="inferred from homology"/>
<dbReference type="KEGG" id="ppac:PAP_08855"/>
<evidence type="ECO:0000313" key="7">
    <source>
        <dbReference type="Proteomes" id="UP000027981"/>
    </source>
</evidence>
<gene>
    <name evidence="6" type="ORF">PAP_08855</name>
</gene>
<reference evidence="7" key="1">
    <citation type="submission" date="2013-06" db="EMBL/GenBank/DDBJ databases">
        <title>Complete Genome Sequence of Hyperthermophilic Palaeococcus pacificus DY20341T, Isolated from a Deep-Sea Hydrothermal Sediments.</title>
        <authorList>
            <person name="Zeng X."/>
            <person name="Shao Z."/>
        </authorList>
    </citation>
    <scope>NUCLEOTIDE SEQUENCE [LARGE SCALE GENOMIC DNA]</scope>
    <source>
        <strain evidence="7">DY20341</strain>
    </source>
</reference>
<dbReference type="RefSeq" id="WP_048165630.1">
    <property type="nucleotide sequence ID" value="NZ_CP006019.1"/>
</dbReference>
<dbReference type="PANTHER" id="PTHR42711:SF5">
    <property type="entry name" value="ABC TRANSPORTER ATP-BINDING PROTEIN NATA"/>
    <property type="match status" value="1"/>
</dbReference>
<organism evidence="6 7">
    <name type="scientific">Palaeococcus pacificus DY20341</name>
    <dbReference type="NCBI Taxonomy" id="1343739"/>
    <lineage>
        <taxon>Archaea</taxon>
        <taxon>Methanobacteriati</taxon>
        <taxon>Methanobacteriota</taxon>
        <taxon>Thermococci</taxon>
        <taxon>Thermococcales</taxon>
        <taxon>Thermococcaceae</taxon>
        <taxon>Palaeococcus</taxon>
    </lineage>
</organism>
<dbReference type="GO" id="GO:0016887">
    <property type="term" value="F:ATP hydrolysis activity"/>
    <property type="evidence" value="ECO:0007669"/>
    <property type="project" value="InterPro"/>
</dbReference>
<dbReference type="PANTHER" id="PTHR42711">
    <property type="entry name" value="ABC TRANSPORTER ATP-BINDING PROTEIN"/>
    <property type="match status" value="1"/>
</dbReference>
<evidence type="ECO:0000256" key="4">
    <source>
        <dbReference type="ARBA" id="ARBA00022840"/>
    </source>
</evidence>
<name>A0A075LVJ5_9EURY</name>
<keyword evidence="3" id="KW-0547">Nucleotide-binding</keyword>
<dbReference type="GO" id="GO:0005524">
    <property type="term" value="F:ATP binding"/>
    <property type="evidence" value="ECO:0007669"/>
    <property type="project" value="UniProtKB-KW"/>
</dbReference>
<dbReference type="PROSITE" id="PS50893">
    <property type="entry name" value="ABC_TRANSPORTER_2"/>
    <property type="match status" value="1"/>
</dbReference>
<dbReference type="InterPro" id="IPR050763">
    <property type="entry name" value="ABC_transporter_ATP-binding"/>
</dbReference>
<evidence type="ECO:0000313" key="6">
    <source>
        <dbReference type="EMBL" id="AIF70151.1"/>
    </source>
</evidence>
<protein>
    <recommendedName>
        <fullName evidence="5">ABC transporter domain-containing protein</fullName>
    </recommendedName>
</protein>